<feature type="compositionally biased region" description="Pro residues" evidence="3">
    <location>
        <begin position="819"/>
        <end position="828"/>
    </location>
</feature>
<feature type="compositionally biased region" description="Low complexity" evidence="3">
    <location>
        <begin position="563"/>
        <end position="582"/>
    </location>
</feature>
<dbReference type="GO" id="GO:0000993">
    <property type="term" value="F:RNA polymerase II complex binding"/>
    <property type="evidence" value="ECO:0007669"/>
    <property type="project" value="InterPro"/>
</dbReference>
<feature type="region of interest" description="Disordered" evidence="3">
    <location>
        <begin position="680"/>
        <end position="722"/>
    </location>
</feature>
<accession>A0A4V4H776</accession>
<feature type="compositionally biased region" description="Basic and acidic residues" evidence="3">
    <location>
        <begin position="31"/>
        <end position="42"/>
    </location>
</feature>
<dbReference type="PANTHER" id="PTHR15921:SF3">
    <property type="entry name" value="PRE-MRNA CLEAVAGE COMPLEX 2 PROTEIN PCF11"/>
    <property type="match status" value="1"/>
</dbReference>
<feature type="compositionally biased region" description="Low complexity" evidence="3">
    <location>
        <begin position="898"/>
        <end position="909"/>
    </location>
</feature>
<feature type="compositionally biased region" description="Polar residues" evidence="3">
    <location>
        <begin position="835"/>
        <end position="847"/>
    </location>
</feature>
<feature type="compositionally biased region" description="Basic and acidic residues" evidence="3">
    <location>
        <begin position="57"/>
        <end position="67"/>
    </location>
</feature>
<dbReference type="PANTHER" id="PTHR15921">
    <property type="entry name" value="PRE-MRNA CLEAVAGE COMPLEX II"/>
    <property type="match status" value="1"/>
</dbReference>
<dbReference type="SMART" id="SM00582">
    <property type="entry name" value="RPR"/>
    <property type="match status" value="1"/>
</dbReference>
<dbReference type="Gene3D" id="1.25.40.90">
    <property type="match status" value="1"/>
</dbReference>
<dbReference type="InterPro" id="IPR006569">
    <property type="entry name" value="CID_dom"/>
</dbReference>
<dbReference type="GO" id="GO:0003729">
    <property type="term" value="F:mRNA binding"/>
    <property type="evidence" value="ECO:0007669"/>
    <property type="project" value="InterPro"/>
</dbReference>
<evidence type="ECO:0000313" key="6">
    <source>
        <dbReference type="EMBL" id="THU62786.1"/>
    </source>
</evidence>
<sequence length="1031" mass="111776">MEMENSRRSAMDRSREPGLKRPRLAAANAADRGRVASNRDRTLPPLRTGGQTLAPRAGERQERDDVVRGGSHQELVAQYETALAELTFNSKPIITNLTIIAGESLHAAKEIAALICANVLEAPSGQKLPSLYLLDSIVKNIGRDYIKHFAARLPEVFCKAFKQVDSSIHPSMKHLFGTWKGVFPLAPLQIIEKELGFPPVINGSSSGSASSKLDSQPQRPAHSIHVNPKYLEARQRLQQSPRNMQQSQKELVNNVICEKKGLKDVTDHVYASDISRESDPAVGRVSERLKDRDEHDKTYYGAGMAATEAQLNKRKEFDVNHSNGSNRVSGSAKASAQLASVDLVDTDRSKLEASRSWKISEEEEYMWDEMKTRKTDYGGTNYLQKVGWNNNKADKTASLRRGKWIPLESGHVESNVNKVDAFSQLVKTAKGEGRVLAYEVRQASDILVVQSLGDYLPPLHAKQDTDLGFSMEASSNSLLQQRASSENHSSSFWPSHEASQSVVGSNYKGSSVGQLKEQSISFSGGSSTSTSSSLPLPGLRSSVLSSNLSSYVHIPGSSGTSGQQRPQPLQPPSLSSQLSPSSVHIQQGKPHDSIDRDHFQSHSFSQVDQKALHLGGQQNQVQHLPGSPSNFPAENHAQPFDSLSSSITSLSDVSQQLDGLINAANRLRSRDHLPFTQKSQHNLSKWQTENQPQPSKPQPPLQSVTQSQTEKPPLLPLGIGAHWSGKDSGMSYSNNAAVDVSTPPTTSSLLAAIMNGGLFPKNSVSGFQKASIQPPLPIGPPPVQALTSTAPSDTPSLAPISLGNISDAMPTTHFGDVMPPLPPGPPPSSSLVGVNSENSKTSDPNVNSLSSLLSSLVAKGLLASSSTELPTVSAAQSSNKVPDQSSVFASKSLEQIPPILTTSSTPPTLAEEPAASKSVESGMLSLSNAAEPKDIGTEFKSEILRGFHPSVIRSLLDDLVHQCHICGLRLRLQEQLQCHLDWHVSQKSVISNFNLKSRKWFSNRTNWLDGSMRTRITSFSEAAIFLEELPN</sequence>
<dbReference type="Proteomes" id="UP000317650">
    <property type="component" value="Chromosome 1"/>
</dbReference>
<keyword evidence="2" id="KW-0862">Zinc</keyword>
<feature type="region of interest" description="Disordered" evidence="3">
    <location>
        <begin position="554"/>
        <end position="597"/>
    </location>
</feature>
<dbReference type="InterPro" id="IPR045154">
    <property type="entry name" value="PCF11-like"/>
</dbReference>
<feature type="domain" description="C2H2-type" evidence="4">
    <location>
        <begin position="961"/>
        <end position="988"/>
    </location>
</feature>
<dbReference type="GO" id="GO:0005737">
    <property type="term" value="C:cytoplasm"/>
    <property type="evidence" value="ECO:0007669"/>
    <property type="project" value="TreeGrafter"/>
</dbReference>
<keyword evidence="1" id="KW-0507">mRNA processing</keyword>
<dbReference type="STRING" id="52838.A0A4V4H776"/>
<evidence type="ECO:0000313" key="7">
    <source>
        <dbReference type="Proteomes" id="UP000317650"/>
    </source>
</evidence>
<reference evidence="6 7" key="1">
    <citation type="journal article" date="2019" name="Nat. Plants">
        <title>Genome sequencing of Musa balbisiana reveals subgenome evolution and function divergence in polyploid bananas.</title>
        <authorList>
            <person name="Yao X."/>
        </authorList>
    </citation>
    <scope>NUCLEOTIDE SEQUENCE [LARGE SCALE GENOMIC DNA]</scope>
    <source>
        <strain evidence="7">cv. DH-PKW</strain>
        <tissue evidence="6">Leaves</tissue>
    </source>
</reference>
<dbReference type="GO" id="GO:0008270">
    <property type="term" value="F:zinc ion binding"/>
    <property type="evidence" value="ECO:0007669"/>
    <property type="project" value="UniProtKB-KW"/>
</dbReference>
<keyword evidence="2" id="KW-0479">Metal-binding</keyword>
<dbReference type="CDD" id="cd16982">
    <property type="entry name" value="CID_Pcf11"/>
    <property type="match status" value="1"/>
</dbReference>
<dbReference type="GO" id="GO:0031124">
    <property type="term" value="P:mRNA 3'-end processing"/>
    <property type="evidence" value="ECO:0007669"/>
    <property type="project" value="InterPro"/>
</dbReference>
<dbReference type="AlphaFoldDB" id="A0A4V4H776"/>
<dbReference type="GO" id="GO:0006369">
    <property type="term" value="P:termination of RNA polymerase II transcription"/>
    <property type="evidence" value="ECO:0007669"/>
    <property type="project" value="InterPro"/>
</dbReference>
<feature type="region of interest" description="Disordered" evidence="3">
    <location>
        <begin position="898"/>
        <end position="921"/>
    </location>
</feature>
<keyword evidence="2" id="KW-0863">Zinc-finger</keyword>
<evidence type="ECO:0000256" key="1">
    <source>
        <dbReference type="ARBA" id="ARBA00022664"/>
    </source>
</evidence>
<proteinExistence type="predicted"/>
<dbReference type="InterPro" id="IPR013087">
    <property type="entry name" value="Znf_C2H2_type"/>
</dbReference>
<feature type="domain" description="CID" evidence="5">
    <location>
        <begin position="71"/>
        <end position="199"/>
    </location>
</feature>
<dbReference type="PROSITE" id="PS00028">
    <property type="entry name" value="ZINC_FINGER_C2H2_1"/>
    <property type="match status" value="1"/>
</dbReference>
<dbReference type="SUPFAM" id="SSF48464">
    <property type="entry name" value="ENTH/VHS domain"/>
    <property type="match status" value="1"/>
</dbReference>
<dbReference type="PROSITE" id="PS50157">
    <property type="entry name" value="ZINC_FINGER_C2H2_2"/>
    <property type="match status" value="1"/>
</dbReference>
<organism evidence="6 7">
    <name type="scientific">Musa balbisiana</name>
    <name type="common">Banana</name>
    <dbReference type="NCBI Taxonomy" id="52838"/>
    <lineage>
        <taxon>Eukaryota</taxon>
        <taxon>Viridiplantae</taxon>
        <taxon>Streptophyta</taxon>
        <taxon>Embryophyta</taxon>
        <taxon>Tracheophyta</taxon>
        <taxon>Spermatophyta</taxon>
        <taxon>Magnoliopsida</taxon>
        <taxon>Liliopsida</taxon>
        <taxon>Zingiberales</taxon>
        <taxon>Musaceae</taxon>
        <taxon>Musa</taxon>
    </lineage>
</organism>
<feature type="compositionally biased region" description="Basic and acidic residues" evidence="3">
    <location>
        <begin position="1"/>
        <end position="19"/>
    </location>
</feature>
<dbReference type="Pfam" id="PF04818">
    <property type="entry name" value="CID"/>
    <property type="match status" value="1"/>
</dbReference>
<comment type="caution">
    <text evidence="6">The sequence shown here is derived from an EMBL/GenBank/DDBJ whole genome shotgun (WGS) entry which is preliminary data.</text>
</comment>
<feature type="region of interest" description="Disordered" evidence="3">
    <location>
        <begin position="617"/>
        <end position="643"/>
    </location>
</feature>
<evidence type="ECO:0000259" key="4">
    <source>
        <dbReference type="PROSITE" id="PS50157"/>
    </source>
</evidence>
<keyword evidence="7" id="KW-1185">Reference proteome</keyword>
<dbReference type="EMBL" id="PYDT01000004">
    <property type="protein sequence ID" value="THU62786.1"/>
    <property type="molecule type" value="Genomic_DNA"/>
</dbReference>
<evidence type="ECO:0000259" key="5">
    <source>
        <dbReference type="PROSITE" id="PS51391"/>
    </source>
</evidence>
<feature type="compositionally biased region" description="Polar residues" evidence="3">
    <location>
        <begin position="786"/>
        <end position="795"/>
    </location>
</feature>
<feature type="compositionally biased region" description="Polar residues" evidence="3">
    <location>
        <begin position="617"/>
        <end position="632"/>
    </location>
</feature>
<feature type="region of interest" description="Disordered" evidence="3">
    <location>
        <begin position="786"/>
        <end position="847"/>
    </location>
</feature>
<feature type="region of interest" description="Disordered" evidence="3">
    <location>
        <begin position="1"/>
        <end position="69"/>
    </location>
</feature>
<dbReference type="InterPro" id="IPR047415">
    <property type="entry name" value="Pcf11_CID"/>
</dbReference>
<feature type="compositionally biased region" description="Polar residues" evidence="3">
    <location>
        <begin position="680"/>
        <end position="690"/>
    </location>
</feature>
<dbReference type="FunFam" id="1.25.40.90:FF:000023">
    <property type="entry name" value="polyadenylation and cleavage factor homolog 4"/>
    <property type="match status" value="1"/>
</dbReference>
<evidence type="ECO:0000256" key="3">
    <source>
        <dbReference type="SAM" id="MobiDB-lite"/>
    </source>
</evidence>
<dbReference type="PROSITE" id="PS51391">
    <property type="entry name" value="CID"/>
    <property type="match status" value="1"/>
</dbReference>
<dbReference type="GO" id="GO:0005849">
    <property type="term" value="C:mRNA cleavage factor complex"/>
    <property type="evidence" value="ECO:0007669"/>
    <property type="project" value="TreeGrafter"/>
</dbReference>
<gene>
    <name evidence="6" type="ORF">C4D60_Mb01t08810</name>
</gene>
<evidence type="ECO:0000256" key="2">
    <source>
        <dbReference type="PROSITE-ProRule" id="PRU00042"/>
    </source>
</evidence>
<name>A0A4V4H776_MUSBA</name>
<protein>
    <submittedName>
        <fullName evidence="6">Uncharacterized protein</fullName>
    </submittedName>
</protein>
<dbReference type="InterPro" id="IPR008942">
    <property type="entry name" value="ENTH_VHS"/>
</dbReference>